<name>A0A067BMA4_SAPPC</name>
<dbReference type="KEGG" id="spar:SPRG_18606"/>
<dbReference type="EMBL" id="KK584516">
    <property type="protein sequence ID" value="KDO15857.1"/>
    <property type="molecule type" value="Genomic_DNA"/>
</dbReference>
<sequence length="194" mass="22377">MNPQDRALWGLRPCVSASKARDMLALEDFAKLFRNEVLNMVSAFLADRHYSFAGFKGAWKAHGLSRMYQIDFASVARPEIVHMMLREALGLLVESILACRHGTREHHDQYVVDALRLKVLGHTFTLYTVYQCQSTPIKQKILLDIESAMHLSLAQTWCDAWRVLYPDASHEAQAMLVRLDRDHAFLRCMHGYNW</sequence>
<dbReference type="Pfam" id="PF09808">
    <property type="entry name" value="SNAPC1"/>
    <property type="match status" value="1"/>
</dbReference>
<accession>A0A067BMA4</accession>
<protein>
    <submittedName>
        <fullName evidence="1">Uncharacterized protein</fullName>
    </submittedName>
</protein>
<evidence type="ECO:0000313" key="1">
    <source>
        <dbReference type="EMBL" id="KDO15857.1"/>
    </source>
</evidence>
<dbReference type="RefSeq" id="XP_012213435.1">
    <property type="nucleotide sequence ID" value="XM_012358045.1"/>
</dbReference>
<organism evidence="1 2">
    <name type="scientific">Saprolegnia parasitica (strain CBS 223.65)</name>
    <dbReference type="NCBI Taxonomy" id="695850"/>
    <lineage>
        <taxon>Eukaryota</taxon>
        <taxon>Sar</taxon>
        <taxon>Stramenopiles</taxon>
        <taxon>Oomycota</taxon>
        <taxon>Saprolegniomycetes</taxon>
        <taxon>Saprolegniales</taxon>
        <taxon>Saprolegniaceae</taxon>
        <taxon>Saprolegnia</taxon>
    </lineage>
</organism>
<dbReference type="InterPro" id="IPR019188">
    <property type="entry name" value="SNAPC1"/>
</dbReference>
<dbReference type="OrthoDB" id="79863at2759"/>
<keyword evidence="2" id="KW-1185">Reference proteome</keyword>
<dbReference type="STRING" id="695850.A0A067BMA4"/>
<gene>
    <name evidence="1" type="ORF">SPRG_18606</name>
</gene>
<feature type="non-terminal residue" evidence="1">
    <location>
        <position position="194"/>
    </location>
</feature>
<dbReference type="GeneID" id="24140129"/>
<reference evidence="1 2" key="1">
    <citation type="journal article" date="2013" name="PLoS Genet.">
        <title>Distinctive expansion of potential virulence genes in the genome of the oomycete fish pathogen Saprolegnia parasitica.</title>
        <authorList>
            <person name="Jiang R.H."/>
            <person name="de Bruijn I."/>
            <person name="Haas B.J."/>
            <person name="Belmonte R."/>
            <person name="Lobach L."/>
            <person name="Christie J."/>
            <person name="van den Ackerveken G."/>
            <person name="Bottin A."/>
            <person name="Bulone V."/>
            <person name="Diaz-Moreno S.M."/>
            <person name="Dumas B."/>
            <person name="Fan L."/>
            <person name="Gaulin E."/>
            <person name="Govers F."/>
            <person name="Grenville-Briggs L.J."/>
            <person name="Horner N.R."/>
            <person name="Levin J.Z."/>
            <person name="Mammella M."/>
            <person name="Meijer H.J."/>
            <person name="Morris P."/>
            <person name="Nusbaum C."/>
            <person name="Oome S."/>
            <person name="Phillips A.J."/>
            <person name="van Rooyen D."/>
            <person name="Rzeszutek E."/>
            <person name="Saraiva M."/>
            <person name="Secombes C.J."/>
            <person name="Seidl M.F."/>
            <person name="Snel B."/>
            <person name="Stassen J.H."/>
            <person name="Sykes S."/>
            <person name="Tripathy S."/>
            <person name="van den Berg H."/>
            <person name="Vega-Arreguin J.C."/>
            <person name="Wawra S."/>
            <person name="Young S.K."/>
            <person name="Zeng Q."/>
            <person name="Dieguez-Uribeondo J."/>
            <person name="Russ C."/>
            <person name="Tyler B.M."/>
            <person name="van West P."/>
        </authorList>
    </citation>
    <scope>NUCLEOTIDE SEQUENCE [LARGE SCALE GENOMIC DNA]</scope>
    <source>
        <strain evidence="1 2">CBS 223.65</strain>
    </source>
</reference>
<dbReference type="Proteomes" id="UP000030745">
    <property type="component" value="Unassembled WGS sequence"/>
</dbReference>
<proteinExistence type="predicted"/>
<dbReference type="AlphaFoldDB" id="A0A067BMA4"/>
<evidence type="ECO:0000313" key="2">
    <source>
        <dbReference type="Proteomes" id="UP000030745"/>
    </source>
</evidence>
<dbReference type="VEuPathDB" id="FungiDB:SPRG_18606"/>